<dbReference type="PANTHER" id="PTHR36834">
    <property type="entry name" value="MEMBRANE PROTEIN-RELATED"/>
    <property type="match status" value="1"/>
</dbReference>
<keyword evidence="1" id="KW-0472">Membrane</keyword>
<dbReference type="InterPro" id="IPR053150">
    <property type="entry name" value="Teicoplanin_resist-assoc"/>
</dbReference>
<evidence type="ECO:0000256" key="1">
    <source>
        <dbReference type="SAM" id="Phobius"/>
    </source>
</evidence>
<evidence type="ECO:0000313" key="3">
    <source>
        <dbReference type="EMBL" id="KXG44166.1"/>
    </source>
</evidence>
<gene>
    <name evidence="3" type="ORF">U473_09255</name>
</gene>
<dbReference type="Pfam" id="PF04892">
    <property type="entry name" value="VanZ"/>
    <property type="match status" value="1"/>
</dbReference>
<sequence>MVEIFREELAFSTGINIIPFNFDSINYLLSKQVFYNILLSIPFGFGISYIISINRKKLIFFGIMFGIIIEGLQLLISLFLGFPYRSIDVNDLILNFIGTIIGYKIFKIYSFLFIMSVKKFDIKLNTLLEYIHKVSEKAVNVNVNKK</sequence>
<comment type="caution">
    <text evidence="3">The sequence shown here is derived from an EMBL/GenBank/DDBJ whole genome shotgun (WGS) entry which is preliminary data.</text>
</comment>
<proteinExistence type="predicted"/>
<organism evidence="3 4">
    <name type="scientific">Tepidibacillus decaturensis</name>
    <dbReference type="NCBI Taxonomy" id="1413211"/>
    <lineage>
        <taxon>Bacteria</taxon>
        <taxon>Bacillati</taxon>
        <taxon>Bacillota</taxon>
        <taxon>Bacilli</taxon>
        <taxon>Bacillales</taxon>
        <taxon>Bacillaceae</taxon>
        <taxon>Tepidibacillus</taxon>
    </lineage>
</organism>
<dbReference type="EMBL" id="LSKU01000001">
    <property type="protein sequence ID" value="KXG44166.1"/>
    <property type="molecule type" value="Genomic_DNA"/>
</dbReference>
<evidence type="ECO:0000259" key="2">
    <source>
        <dbReference type="Pfam" id="PF04892"/>
    </source>
</evidence>
<keyword evidence="4" id="KW-1185">Reference proteome</keyword>
<dbReference type="Proteomes" id="UP000070352">
    <property type="component" value="Unassembled WGS sequence"/>
</dbReference>
<dbReference type="AlphaFoldDB" id="A0A135L5B7"/>
<keyword evidence="1" id="KW-0812">Transmembrane</keyword>
<accession>A0A135L5B7</accession>
<feature type="transmembrane region" description="Helical" evidence="1">
    <location>
        <begin position="33"/>
        <end position="51"/>
    </location>
</feature>
<dbReference type="STRING" id="1413211.U473_09255"/>
<dbReference type="InterPro" id="IPR006976">
    <property type="entry name" value="VanZ-like"/>
</dbReference>
<feature type="domain" description="VanZ-like" evidence="2">
    <location>
        <begin position="13"/>
        <end position="108"/>
    </location>
</feature>
<reference evidence="3 4" key="1">
    <citation type="submission" date="2016-02" db="EMBL/GenBank/DDBJ databases">
        <title>Draft Genome for Tepidibacillus decaturensis nov. sp. Strain Z9, an Anaerobic, Moderately Thermophilic and Heterotrophic Bacterium from Deep Subsurface of the Illinois Basin, USA.</title>
        <authorList>
            <person name="Dong Y."/>
            <person name="Chang J.Y."/>
            <person name="Sanford R."/>
            <person name="Fouke B.W."/>
        </authorList>
    </citation>
    <scope>NUCLEOTIDE SEQUENCE [LARGE SCALE GENOMIC DNA]</scope>
    <source>
        <strain evidence="3 4">Z9</strain>
    </source>
</reference>
<feature type="transmembrane region" description="Helical" evidence="1">
    <location>
        <begin position="58"/>
        <end position="80"/>
    </location>
</feature>
<keyword evidence="1" id="KW-1133">Transmembrane helix</keyword>
<protein>
    <recommendedName>
        <fullName evidence="2">VanZ-like domain-containing protein</fullName>
    </recommendedName>
</protein>
<dbReference type="PANTHER" id="PTHR36834:SF2">
    <property type="entry name" value="MEMBRANE PROTEIN"/>
    <property type="match status" value="1"/>
</dbReference>
<name>A0A135L5B7_9BACI</name>
<evidence type="ECO:0000313" key="4">
    <source>
        <dbReference type="Proteomes" id="UP000070352"/>
    </source>
</evidence>
<feature type="transmembrane region" description="Helical" evidence="1">
    <location>
        <begin position="92"/>
        <end position="114"/>
    </location>
</feature>